<protein>
    <recommendedName>
        <fullName evidence="2">BTB domain-containing protein</fullName>
    </recommendedName>
</protein>
<dbReference type="InterPro" id="IPR011333">
    <property type="entry name" value="SKP1/BTB/POZ_sf"/>
</dbReference>
<dbReference type="InterPro" id="IPR000210">
    <property type="entry name" value="BTB/POZ_dom"/>
</dbReference>
<accession>A0A1E1K2V5</accession>
<keyword evidence="1" id="KW-0732">Signal</keyword>
<dbReference type="OrthoDB" id="9997739at2759"/>
<proteinExistence type="predicted"/>
<evidence type="ECO:0000256" key="1">
    <source>
        <dbReference type="SAM" id="SignalP"/>
    </source>
</evidence>
<evidence type="ECO:0000259" key="2">
    <source>
        <dbReference type="PROSITE" id="PS50097"/>
    </source>
</evidence>
<name>A0A1E1K2V5_9HELO</name>
<dbReference type="Proteomes" id="UP000178912">
    <property type="component" value="Unassembled WGS sequence"/>
</dbReference>
<keyword evidence="4" id="KW-1185">Reference proteome</keyword>
<evidence type="ECO:0000313" key="4">
    <source>
        <dbReference type="Proteomes" id="UP000178912"/>
    </source>
</evidence>
<gene>
    <name evidence="3" type="ORF">RAG0_03035</name>
</gene>
<dbReference type="EMBL" id="FJUX01000012">
    <property type="protein sequence ID" value="CZS92466.1"/>
    <property type="molecule type" value="Genomic_DNA"/>
</dbReference>
<feature type="signal peptide" evidence="1">
    <location>
        <begin position="1"/>
        <end position="22"/>
    </location>
</feature>
<dbReference type="SUPFAM" id="SSF54695">
    <property type="entry name" value="POZ domain"/>
    <property type="match status" value="1"/>
</dbReference>
<sequence length="144" mass="15848">MSASFEAIILSRLFTFVVGIEAVPIVVHEATLADQSPELAALMRGNMSESLAAEARWEDVDTGTFIRFAQFAYTGDYTSPQMLVDATYTIPSVDSSWDFGTVKKRDKKRIAGPLLSFKSLTYPFPVPRIKFAITCEPTMAKGPS</sequence>
<dbReference type="AlphaFoldDB" id="A0A1E1K2V5"/>
<dbReference type="Gene3D" id="3.30.710.10">
    <property type="entry name" value="Potassium Channel Kv1.1, Chain A"/>
    <property type="match status" value="1"/>
</dbReference>
<reference evidence="4" key="1">
    <citation type="submission" date="2016-03" db="EMBL/GenBank/DDBJ databases">
        <authorList>
            <person name="Guldener U."/>
        </authorList>
    </citation>
    <scope>NUCLEOTIDE SEQUENCE [LARGE SCALE GENOMIC DNA]</scope>
    <source>
        <strain evidence="4">04CH-RAC-A.6.1</strain>
    </source>
</reference>
<feature type="chain" id="PRO_5009445648" description="BTB domain-containing protein" evidence="1">
    <location>
        <begin position="23"/>
        <end position="144"/>
    </location>
</feature>
<organism evidence="3 4">
    <name type="scientific">Rhynchosporium agropyri</name>
    <dbReference type="NCBI Taxonomy" id="914238"/>
    <lineage>
        <taxon>Eukaryota</taxon>
        <taxon>Fungi</taxon>
        <taxon>Dikarya</taxon>
        <taxon>Ascomycota</taxon>
        <taxon>Pezizomycotina</taxon>
        <taxon>Leotiomycetes</taxon>
        <taxon>Helotiales</taxon>
        <taxon>Ploettnerulaceae</taxon>
        <taxon>Rhynchosporium</taxon>
    </lineage>
</organism>
<dbReference type="PROSITE" id="PS50097">
    <property type="entry name" value="BTB"/>
    <property type="match status" value="1"/>
</dbReference>
<feature type="domain" description="BTB" evidence="2">
    <location>
        <begin position="12"/>
        <end position="81"/>
    </location>
</feature>
<evidence type="ECO:0000313" key="3">
    <source>
        <dbReference type="EMBL" id="CZS92466.1"/>
    </source>
</evidence>